<sequence>MYHVKLFLGRGNFVSLFASEGSLVLADVNLERILDSGEVSPRLDHIDFSLSPGEWVNIVGTNGSGKSTLARLLAGLTIDGIHGSWNRGFAGDRPMPYVMQTPDSQLFAETPRQEIRFALEWQGIPADEIIQRTELVLTHTGLLAIGEEPWNRLSGGQRQLAAVAAASAASAPLIVFDEATSMLDDQSCAEVMRLARTLHQQGTAVVWVTQRLQELEGGSRVVAMREGRIVFDGLGRDFLYGVDGAESHLLETNRTTPCQACGLRLPYLPALALELGRQGKLARPYPETATEWEQVLAEL</sequence>
<dbReference type="InterPro" id="IPR027417">
    <property type="entry name" value="P-loop_NTPase"/>
</dbReference>
<dbReference type="PANTHER" id="PTHR43553:SF24">
    <property type="entry name" value="ENERGY-COUPLING FACTOR TRANSPORTER ATP-BINDING PROTEIN ECFA1"/>
    <property type="match status" value="1"/>
</dbReference>
<keyword evidence="7" id="KW-1278">Translocase</keyword>
<dbReference type="InterPro" id="IPR003593">
    <property type="entry name" value="AAA+_ATPase"/>
</dbReference>
<dbReference type="PANTHER" id="PTHR43553">
    <property type="entry name" value="HEAVY METAL TRANSPORTER"/>
    <property type="match status" value="1"/>
</dbReference>
<evidence type="ECO:0000256" key="7">
    <source>
        <dbReference type="ARBA" id="ARBA00022967"/>
    </source>
</evidence>
<name>A0A3Q8X760_9BACL</name>
<dbReference type="GO" id="GO:0005524">
    <property type="term" value="F:ATP binding"/>
    <property type="evidence" value="ECO:0007669"/>
    <property type="project" value="UniProtKB-KW"/>
</dbReference>
<dbReference type="KEGG" id="palb:EJC50_20920"/>
<feature type="domain" description="ABC transporter" evidence="9">
    <location>
        <begin position="28"/>
        <end position="251"/>
    </location>
</feature>
<dbReference type="GO" id="GO:0016887">
    <property type="term" value="F:ATP hydrolysis activity"/>
    <property type="evidence" value="ECO:0007669"/>
    <property type="project" value="InterPro"/>
</dbReference>
<comment type="similarity">
    <text evidence="2">Belongs to the ABC transporter superfamily.</text>
</comment>
<dbReference type="SMART" id="SM00382">
    <property type="entry name" value="AAA"/>
    <property type="match status" value="1"/>
</dbReference>
<protein>
    <submittedName>
        <fullName evidence="10">ATP-binding cassette domain-containing protein</fullName>
    </submittedName>
</protein>
<accession>A0A3Q8X760</accession>
<dbReference type="InterPro" id="IPR050095">
    <property type="entry name" value="ECF_ABC_transporter_ATP-bd"/>
</dbReference>
<evidence type="ECO:0000256" key="5">
    <source>
        <dbReference type="ARBA" id="ARBA00022741"/>
    </source>
</evidence>
<keyword evidence="3" id="KW-0813">Transport</keyword>
<dbReference type="Pfam" id="PF00005">
    <property type="entry name" value="ABC_tran"/>
    <property type="match status" value="1"/>
</dbReference>
<evidence type="ECO:0000256" key="1">
    <source>
        <dbReference type="ARBA" id="ARBA00004202"/>
    </source>
</evidence>
<dbReference type="GO" id="GO:0042626">
    <property type="term" value="F:ATPase-coupled transmembrane transporter activity"/>
    <property type="evidence" value="ECO:0007669"/>
    <property type="project" value="TreeGrafter"/>
</dbReference>
<keyword evidence="6 10" id="KW-0067">ATP-binding</keyword>
<evidence type="ECO:0000256" key="4">
    <source>
        <dbReference type="ARBA" id="ARBA00022475"/>
    </source>
</evidence>
<evidence type="ECO:0000256" key="6">
    <source>
        <dbReference type="ARBA" id="ARBA00022840"/>
    </source>
</evidence>
<organism evidence="10 11">
    <name type="scientific">Paenibacillus albus</name>
    <dbReference type="NCBI Taxonomy" id="2495582"/>
    <lineage>
        <taxon>Bacteria</taxon>
        <taxon>Bacillati</taxon>
        <taxon>Bacillota</taxon>
        <taxon>Bacilli</taxon>
        <taxon>Bacillales</taxon>
        <taxon>Paenibacillaceae</taxon>
        <taxon>Paenibacillus</taxon>
    </lineage>
</organism>
<dbReference type="Proteomes" id="UP000272528">
    <property type="component" value="Chromosome"/>
</dbReference>
<evidence type="ECO:0000256" key="3">
    <source>
        <dbReference type="ARBA" id="ARBA00022448"/>
    </source>
</evidence>
<evidence type="ECO:0000259" key="9">
    <source>
        <dbReference type="PROSITE" id="PS50893"/>
    </source>
</evidence>
<keyword evidence="5" id="KW-0547">Nucleotide-binding</keyword>
<dbReference type="CDD" id="cd03225">
    <property type="entry name" value="ABC_cobalt_CbiO_domain1"/>
    <property type="match status" value="1"/>
</dbReference>
<dbReference type="InterPro" id="IPR015856">
    <property type="entry name" value="ABC_transpr_CbiO/EcfA_su"/>
</dbReference>
<proteinExistence type="inferred from homology"/>
<evidence type="ECO:0000256" key="2">
    <source>
        <dbReference type="ARBA" id="ARBA00005417"/>
    </source>
</evidence>
<dbReference type="GO" id="GO:0043190">
    <property type="term" value="C:ATP-binding cassette (ABC) transporter complex"/>
    <property type="evidence" value="ECO:0007669"/>
    <property type="project" value="TreeGrafter"/>
</dbReference>
<dbReference type="SUPFAM" id="SSF52540">
    <property type="entry name" value="P-loop containing nucleoside triphosphate hydrolases"/>
    <property type="match status" value="1"/>
</dbReference>
<keyword evidence="8" id="KW-0472">Membrane</keyword>
<dbReference type="PROSITE" id="PS00211">
    <property type="entry name" value="ABC_TRANSPORTER_1"/>
    <property type="match status" value="1"/>
</dbReference>
<dbReference type="PROSITE" id="PS50893">
    <property type="entry name" value="ABC_TRANSPORTER_2"/>
    <property type="match status" value="1"/>
</dbReference>
<dbReference type="InterPro" id="IPR003439">
    <property type="entry name" value="ABC_transporter-like_ATP-bd"/>
</dbReference>
<dbReference type="OrthoDB" id="9784332at2"/>
<keyword evidence="11" id="KW-1185">Reference proteome</keyword>
<reference evidence="11" key="1">
    <citation type="submission" date="2018-12" db="EMBL/GenBank/DDBJ databases">
        <title>Genome sequence of Peanibacillus sp.</title>
        <authorList>
            <person name="Subramani G."/>
            <person name="Srinivasan S."/>
            <person name="Kim M.K."/>
        </authorList>
    </citation>
    <scope>NUCLEOTIDE SEQUENCE [LARGE SCALE GENOMIC DNA]</scope>
    <source>
        <strain evidence="11">18JY67-1</strain>
    </source>
</reference>
<evidence type="ECO:0000256" key="8">
    <source>
        <dbReference type="ARBA" id="ARBA00023136"/>
    </source>
</evidence>
<dbReference type="EMBL" id="CP034437">
    <property type="protein sequence ID" value="AZN41859.1"/>
    <property type="molecule type" value="Genomic_DNA"/>
</dbReference>
<dbReference type="InterPro" id="IPR017871">
    <property type="entry name" value="ABC_transporter-like_CS"/>
</dbReference>
<dbReference type="AlphaFoldDB" id="A0A3Q8X760"/>
<comment type="subcellular location">
    <subcellularLocation>
        <location evidence="1">Cell membrane</location>
        <topology evidence="1">Peripheral membrane protein</topology>
    </subcellularLocation>
</comment>
<keyword evidence="4" id="KW-1003">Cell membrane</keyword>
<dbReference type="Gene3D" id="3.40.50.300">
    <property type="entry name" value="P-loop containing nucleotide triphosphate hydrolases"/>
    <property type="match status" value="1"/>
</dbReference>
<evidence type="ECO:0000313" key="10">
    <source>
        <dbReference type="EMBL" id="AZN41859.1"/>
    </source>
</evidence>
<evidence type="ECO:0000313" key="11">
    <source>
        <dbReference type="Proteomes" id="UP000272528"/>
    </source>
</evidence>
<gene>
    <name evidence="10" type="ORF">EJC50_20920</name>
</gene>